<evidence type="ECO:0000313" key="3">
    <source>
        <dbReference type="Proteomes" id="UP001059596"/>
    </source>
</evidence>
<protein>
    <submittedName>
        <fullName evidence="2">Uncharacterized protein</fullName>
    </submittedName>
</protein>
<proteinExistence type="predicted"/>
<feature type="compositionally biased region" description="Low complexity" evidence="1">
    <location>
        <begin position="85"/>
        <end position="101"/>
    </location>
</feature>
<name>A0A9Q0BSL1_9MUSC</name>
<evidence type="ECO:0000313" key="2">
    <source>
        <dbReference type="EMBL" id="KAI8043072.1"/>
    </source>
</evidence>
<sequence length="109" mass="11556">MLLRTKTDTKPSYTAWKRKGMLALMTLMAGGVGDSSSVKYHRPVQQVAFKVVVTPVKGRRSYSKDSHKSSHSDLSLMCNGGGAIVGPTSRSSTSVSGSGSPKLLANTQL</sequence>
<gene>
    <name evidence="2" type="ORF">M5D96_004397</name>
</gene>
<dbReference type="Proteomes" id="UP001059596">
    <property type="component" value="Unassembled WGS sequence"/>
</dbReference>
<reference evidence="2" key="1">
    <citation type="journal article" date="2023" name="Genome Biol. Evol.">
        <title>Long-read-based Genome Assembly of Drosophila gunungcola Reveals Fewer Chemosensory Genes in Flower-breeding Species.</title>
        <authorList>
            <person name="Negi A."/>
            <person name="Liao B.Y."/>
            <person name="Yeh S.D."/>
        </authorList>
    </citation>
    <scope>NUCLEOTIDE SEQUENCE</scope>
    <source>
        <strain evidence="2">Sukarami</strain>
    </source>
</reference>
<feature type="region of interest" description="Disordered" evidence="1">
    <location>
        <begin position="85"/>
        <end position="109"/>
    </location>
</feature>
<evidence type="ECO:0000256" key="1">
    <source>
        <dbReference type="SAM" id="MobiDB-lite"/>
    </source>
</evidence>
<accession>A0A9Q0BSL1</accession>
<dbReference type="EMBL" id="JAMKOV010000002">
    <property type="protein sequence ID" value="KAI8043072.1"/>
    <property type="molecule type" value="Genomic_DNA"/>
</dbReference>
<feature type="non-terminal residue" evidence="2">
    <location>
        <position position="1"/>
    </location>
</feature>
<dbReference type="AlphaFoldDB" id="A0A9Q0BSL1"/>
<keyword evidence="3" id="KW-1185">Reference proteome</keyword>
<organism evidence="2 3">
    <name type="scientific">Drosophila gunungcola</name>
    <name type="common">fruit fly</name>
    <dbReference type="NCBI Taxonomy" id="103775"/>
    <lineage>
        <taxon>Eukaryota</taxon>
        <taxon>Metazoa</taxon>
        <taxon>Ecdysozoa</taxon>
        <taxon>Arthropoda</taxon>
        <taxon>Hexapoda</taxon>
        <taxon>Insecta</taxon>
        <taxon>Pterygota</taxon>
        <taxon>Neoptera</taxon>
        <taxon>Endopterygota</taxon>
        <taxon>Diptera</taxon>
        <taxon>Brachycera</taxon>
        <taxon>Muscomorpha</taxon>
        <taxon>Ephydroidea</taxon>
        <taxon>Drosophilidae</taxon>
        <taxon>Drosophila</taxon>
        <taxon>Sophophora</taxon>
    </lineage>
</organism>
<comment type="caution">
    <text evidence="2">The sequence shown here is derived from an EMBL/GenBank/DDBJ whole genome shotgun (WGS) entry which is preliminary data.</text>
</comment>